<organism evidence="1 2">
    <name type="scientific">Diphasiastrum complanatum</name>
    <name type="common">Issler's clubmoss</name>
    <name type="synonym">Lycopodium complanatum</name>
    <dbReference type="NCBI Taxonomy" id="34168"/>
    <lineage>
        <taxon>Eukaryota</taxon>
        <taxon>Viridiplantae</taxon>
        <taxon>Streptophyta</taxon>
        <taxon>Embryophyta</taxon>
        <taxon>Tracheophyta</taxon>
        <taxon>Lycopodiopsida</taxon>
        <taxon>Lycopodiales</taxon>
        <taxon>Lycopodiaceae</taxon>
        <taxon>Lycopodioideae</taxon>
        <taxon>Diphasiastrum</taxon>
    </lineage>
</organism>
<dbReference type="EMBL" id="CM055093">
    <property type="protein sequence ID" value="KAJ7566640.1"/>
    <property type="molecule type" value="Genomic_DNA"/>
</dbReference>
<reference evidence="2" key="1">
    <citation type="journal article" date="2024" name="Proc. Natl. Acad. Sci. U.S.A.">
        <title>Extraordinary preservation of gene collinearity over three hundred million years revealed in homosporous lycophytes.</title>
        <authorList>
            <person name="Li C."/>
            <person name="Wickell D."/>
            <person name="Kuo L.Y."/>
            <person name="Chen X."/>
            <person name="Nie B."/>
            <person name="Liao X."/>
            <person name="Peng D."/>
            <person name="Ji J."/>
            <person name="Jenkins J."/>
            <person name="Williams M."/>
            <person name="Shu S."/>
            <person name="Plott C."/>
            <person name="Barry K."/>
            <person name="Rajasekar S."/>
            <person name="Grimwood J."/>
            <person name="Han X."/>
            <person name="Sun S."/>
            <person name="Hou Z."/>
            <person name="He W."/>
            <person name="Dai G."/>
            <person name="Sun C."/>
            <person name="Schmutz J."/>
            <person name="Leebens-Mack J.H."/>
            <person name="Li F.W."/>
            <person name="Wang L."/>
        </authorList>
    </citation>
    <scope>NUCLEOTIDE SEQUENCE [LARGE SCALE GENOMIC DNA]</scope>
    <source>
        <strain evidence="2">cv. PW_Plant_1</strain>
    </source>
</reference>
<gene>
    <name evidence="1" type="ORF">O6H91_02G112700</name>
</gene>
<sequence>MKSISAICLLCCMLLSSCNLIHGCNKLKHNFYEETCPNAESIVLAGVKKAQHQEARLPASLLRLHFHDCFVQGCDASILLDDTTNFKGEKTSVPNNGSVRGFEVIDQIKSELEKTCSGVVSCADILAIIARDAVVLSGGKAWKVLLGRRDSLTANRTASNQFIPPPTSNVTTLIAKFKAVGLSAKDMVTLSGAHTIGQARCTSFSQRLYNQSGTAKPDPTINKGFLQSLQQLCPQAASAGSSNFLAPLDLRTPTHFDNRYYLNLQAGKGLLNSDEVLYTTPGFTRKYVTKYGCDQEEFLDSFRKSMIKMGNIKPLTGKKGEIRHNCRFTNSGL</sequence>
<comment type="caution">
    <text evidence="1">The sequence shown here is derived from an EMBL/GenBank/DDBJ whole genome shotgun (WGS) entry which is preliminary data.</text>
</comment>
<evidence type="ECO:0000313" key="1">
    <source>
        <dbReference type="EMBL" id="KAJ7566640.1"/>
    </source>
</evidence>
<proteinExistence type="predicted"/>
<keyword evidence="2" id="KW-1185">Reference proteome</keyword>
<evidence type="ECO:0000313" key="2">
    <source>
        <dbReference type="Proteomes" id="UP001162992"/>
    </source>
</evidence>
<name>A0ACC2EJH1_DIPCM</name>
<protein>
    <submittedName>
        <fullName evidence="1">Uncharacterized protein</fullName>
    </submittedName>
</protein>
<accession>A0ACC2EJH1</accession>
<dbReference type="Proteomes" id="UP001162992">
    <property type="component" value="Chromosome 2"/>
</dbReference>